<evidence type="ECO:0000313" key="2">
    <source>
        <dbReference type="Proteomes" id="UP000282818"/>
    </source>
</evidence>
<comment type="caution">
    <text evidence="1">The sequence shown here is derived from an EMBL/GenBank/DDBJ whole genome shotgun (WGS) entry which is preliminary data.</text>
</comment>
<dbReference type="EMBL" id="SACQ01000002">
    <property type="protein sequence ID" value="RVU31375.1"/>
    <property type="molecule type" value="Genomic_DNA"/>
</dbReference>
<dbReference type="RefSeq" id="WP_127693233.1">
    <property type="nucleotide sequence ID" value="NZ_SACQ01000002.1"/>
</dbReference>
<evidence type="ECO:0008006" key="3">
    <source>
        <dbReference type="Google" id="ProtNLM"/>
    </source>
</evidence>
<gene>
    <name evidence="1" type="ORF">EOE65_05140</name>
</gene>
<evidence type="ECO:0000313" key="1">
    <source>
        <dbReference type="EMBL" id="RVU31375.1"/>
    </source>
</evidence>
<organism evidence="1 2">
    <name type="scientific">Neptunomonas marina</name>
    <dbReference type="NCBI Taxonomy" id="1815562"/>
    <lineage>
        <taxon>Bacteria</taxon>
        <taxon>Pseudomonadati</taxon>
        <taxon>Pseudomonadota</taxon>
        <taxon>Gammaproteobacteria</taxon>
        <taxon>Oceanospirillales</taxon>
        <taxon>Oceanospirillaceae</taxon>
        <taxon>Neptunomonas</taxon>
    </lineage>
</organism>
<accession>A0A437QA37</accession>
<name>A0A437QA37_9GAMM</name>
<proteinExistence type="predicted"/>
<keyword evidence="2" id="KW-1185">Reference proteome</keyword>
<protein>
    <recommendedName>
        <fullName evidence="3">Lipoprotein</fullName>
    </recommendedName>
</protein>
<dbReference type="Proteomes" id="UP000282818">
    <property type="component" value="Unassembled WGS sequence"/>
</dbReference>
<reference evidence="1 2" key="1">
    <citation type="submission" date="2019-01" db="EMBL/GenBank/DDBJ databases">
        <authorList>
            <person name="Chen W.-M."/>
        </authorList>
    </citation>
    <scope>NUCLEOTIDE SEQUENCE [LARGE SCALE GENOMIC DNA]</scope>
    <source>
        <strain evidence="1 2">HPM-16</strain>
    </source>
</reference>
<dbReference type="AlphaFoldDB" id="A0A437QA37"/>
<dbReference type="PROSITE" id="PS51257">
    <property type="entry name" value="PROKAR_LIPOPROTEIN"/>
    <property type="match status" value="1"/>
</dbReference>
<sequence>MGRLALVLLAGVWLSACQPQGDYQPLWVQIANQSSQRLARVEIQHGNANTQEQITLLQLESGQSRMLALNHQPGQGFSLTVVYADGTSFEMCVGKYIDAPVITEVITDDGLDERAGR</sequence>